<proteinExistence type="predicted"/>
<feature type="compositionally biased region" description="Low complexity" evidence="1">
    <location>
        <begin position="27"/>
        <end position="45"/>
    </location>
</feature>
<organism evidence="3 4">
    <name type="scientific">Bosea lupini</name>
    <dbReference type="NCBI Taxonomy" id="1036779"/>
    <lineage>
        <taxon>Bacteria</taxon>
        <taxon>Pseudomonadati</taxon>
        <taxon>Pseudomonadota</taxon>
        <taxon>Alphaproteobacteria</taxon>
        <taxon>Hyphomicrobiales</taxon>
        <taxon>Boseaceae</taxon>
        <taxon>Bosea</taxon>
    </lineage>
</organism>
<dbReference type="EMBL" id="FOAN01000005">
    <property type="protein sequence ID" value="SEL75575.1"/>
    <property type="molecule type" value="Genomic_DNA"/>
</dbReference>
<sequence>MAKATTSGKPPAERASEAQKPIEPVTPAEAAAKIGAEPAPAPIEMPSDTVADVDAPVIRIANRSFSASPKKLSGRRLDVLPDLPDIRDRIYQPHLRALRPSRYPSIPFKIRDQGSSNSCTGYALAHAVDMLLHRAGLDAPAISVSARMLYEMAKLNDEWTGTRYEGSSIRGAISGFYRNGVCTQGLVDDDATDPWVLTYEIGKEARQNRIGAYYRLMPDLADYHAAIDEIGVIVASAQIHSGWAKPEKNQIVPSGVSAGGHAFAIVGYDATGFWVLNSWGSAWGDDGIAHWSYEDWAATVMDAWVLQLGVRAPTAFSALPRRTLANAGLLKETAASPVRTDIVGHFINIDDGAYVTGGRYYSPTPAEMTETVKRLVDPTSNEGQGYQHLVIYAHGGLNSTSDEANRIATWKRNAVFSRNGIYNFHLMWNTEAIGEVFGKMSEAQDGRAAGFLGDLALETLLRPLGLRAWRNMKQDATMSFAKGTSYDGGFYGLKPLLQGLDKAGKRPVLHLVGHSAGSIMLGEMLAAMSRFGLSQLELGSIHLMAPACTTEFFQETYARYLAKPGGPALIDKIYLYNLDDERERNDVVGWGGPFGYGRSLLYLVSRAYEEKANMPLAGMQRFRDELAPSNKIRIDYSSSANDKLGLTRSTSHGGFDNDVATLTTIMTRILGKAPKKPPTSDELTGY</sequence>
<keyword evidence="4" id="KW-1185">Reference proteome</keyword>
<dbReference type="CDD" id="cd02619">
    <property type="entry name" value="Peptidase_C1"/>
    <property type="match status" value="1"/>
</dbReference>
<evidence type="ECO:0000313" key="3">
    <source>
        <dbReference type="EMBL" id="SEL75575.1"/>
    </source>
</evidence>
<evidence type="ECO:0000256" key="1">
    <source>
        <dbReference type="SAM" id="MobiDB-lite"/>
    </source>
</evidence>
<dbReference type="GO" id="GO:0008234">
    <property type="term" value="F:cysteine-type peptidase activity"/>
    <property type="evidence" value="ECO:0007669"/>
    <property type="project" value="InterPro"/>
</dbReference>
<dbReference type="AlphaFoldDB" id="A0A1H7ST51"/>
<dbReference type="InterPro" id="IPR000668">
    <property type="entry name" value="Peptidase_C1A_C"/>
</dbReference>
<accession>A0A1H7ST51</accession>
<dbReference type="GO" id="GO:0006508">
    <property type="term" value="P:proteolysis"/>
    <property type="evidence" value="ECO:0007669"/>
    <property type="project" value="UniProtKB-KW"/>
</dbReference>
<dbReference type="Gene3D" id="3.90.70.10">
    <property type="entry name" value="Cysteine proteinases"/>
    <property type="match status" value="1"/>
</dbReference>
<evidence type="ECO:0000259" key="2">
    <source>
        <dbReference type="Pfam" id="PF00112"/>
    </source>
</evidence>
<protein>
    <submittedName>
        <fullName evidence="3">Papain family cysteine protease</fullName>
    </submittedName>
</protein>
<keyword evidence="3" id="KW-0378">Hydrolase</keyword>
<evidence type="ECO:0000313" key="4">
    <source>
        <dbReference type="Proteomes" id="UP000199664"/>
    </source>
</evidence>
<dbReference type="Pfam" id="PF00112">
    <property type="entry name" value="Peptidase_C1"/>
    <property type="match status" value="1"/>
</dbReference>
<name>A0A1H7ST51_9HYPH</name>
<dbReference type="STRING" id="1036779.SAMN04515666_105196"/>
<gene>
    <name evidence="3" type="ORF">SAMN04515666_105196</name>
</gene>
<keyword evidence="3" id="KW-0645">Protease</keyword>
<feature type="region of interest" description="Disordered" evidence="1">
    <location>
        <begin position="1"/>
        <end position="45"/>
    </location>
</feature>
<reference evidence="4" key="1">
    <citation type="submission" date="2016-10" db="EMBL/GenBank/DDBJ databases">
        <authorList>
            <person name="Varghese N."/>
            <person name="Submissions S."/>
        </authorList>
    </citation>
    <scope>NUCLEOTIDE SEQUENCE [LARGE SCALE GENOMIC DNA]</scope>
    <source>
        <strain evidence="4">LMG 26383,CCUG 61248,R- 45681</strain>
    </source>
</reference>
<feature type="domain" description="Peptidase C1A papain C-terminal" evidence="2">
    <location>
        <begin position="109"/>
        <end position="290"/>
    </location>
</feature>
<dbReference type="RefSeq" id="WP_244543873.1">
    <property type="nucleotide sequence ID" value="NZ_FOAN01000005.1"/>
</dbReference>
<dbReference type="Proteomes" id="UP000199664">
    <property type="component" value="Unassembled WGS sequence"/>
</dbReference>
<dbReference type="InterPro" id="IPR038765">
    <property type="entry name" value="Papain-like_cys_pep_sf"/>
</dbReference>
<dbReference type="SUPFAM" id="SSF54001">
    <property type="entry name" value="Cysteine proteinases"/>
    <property type="match status" value="1"/>
</dbReference>